<evidence type="ECO:0000313" key="1">
    <source>
        <dbReference type="EMBL" id="KAF2248486.1"/>
    </source>
</evidence>
<dbReference type="RefSeq" id="XP_033683490.1">
    <property type="nucleotide sequence ID" value="XM_033833444.1"/>
</dbReference>
<sequence>MLFADKTNEAGQSFWNMLLSLIKLPALQSLSIDKIEAIRTPSFQPAHNPLPMPPSPLTSLELKDCVFSPAALHALLTFCTGLKSLKLSIPHHYANQYAQTHAMAPWDGLTEALEPVKQSLEILELDASQIWWHYQAIHTLHPLTQALLPISPLAHFPKLRIITLPHRALLRGSSETADVAGILPVNVEELVMVDDRCPSVENRLLYYLGWLERVLEEKEERFRRLRKVLVLGWKGECGDVDGELQVWRGMGRRVGVDVDVRCTVRRKGIGVGG</sequence>
<name>A0A6A6IDH6_9PLEO</name>
<dbReference type="GeneID" id="54586774"/>
<dbReference type="AlphaFoldDB" id="A0A6A6IDH6"/>
<organism evidence="1 2">
    <name type="scientific">Trematosphaeria pertusa</name>
    <dbReference type="NCBI Taxonomy" id="390896"/>
    <lineage>
        <taxon>Eukaryota</taxon>
        <taxon>Fungi</taxon>
        <taxon>Dikarya</taxon>
        <taxon>Ascomycota</taxon>
        <taxon>Pezizomycotina</taxon>
        <taxon>Dothideomycetes</taxon>
        <taxon>Pleosporomycetidae</taxon>
        <taxon>Pleosporales</taxon>
        <taxon>Massarineae</taxon>
        <taxon>Trematosphaeriaceae</taxon>
        <taxon>Trematosphaeria</taxon>
    </lineage>
</organism>
<gene>
    <name evidence="1" type="ORF">BU26DRAFT_565878</name>
</gene>
<dbReference type="Proteomes" id="UP000800094">
    <property type="component" value="Unassembled WGS sequence"/>
</dbReference>
<protein>
    <recommendedName>
        <fullName evidence="3">F-box domain-containing protein</fullName>
    </recommendedName>
</protein>
<reference evidence="1" key="1">
    <citation type="journal article" date="2020" name="Stud. Mycol.">
        <title>101 Dothideomycetes genomes: a test case for predicting lifestyles and emergence of pathogens.</title>
        <authorList>
            <person name="Haridas S."/>
            <person name="Albert R."/>
            <person name="Binder M."/>
            <person name="Bloem J."/>
            <person name="Labutti K."/>
            <person name="Salamov A."/>
            <person name="Andreopoulos B."/>
            <person name="Baker S."/>
            <person name="Barry K."/>
            <person name="Bills G."/>
            <person name="Bluhm B."/>
            <person name="Cannon C."/>
            <person name="Castanera R."/>
            <person name="Culley D."/>
            <person name="Daum C."/>
            <person name="Ezra D."/>
            <person name="Gonzalez J."/>
            <person name="Henrissat B."/>
            <person name="Kuo A."/>
            <person name="Liang C."/>
            <person name="Lipzen A."/>
            <person name="Lutzoni F."/>
            <person name="Magnuson J."/>
            <person name="Mondo S."/>
            <person name="Nolan M."/>
            <person name="Ohm R."/>
            <person name="Pangilinan J."/>
            <person name="Park H.-J."/>
            <person name="Ramirez L."/>
            <person name="Alfaro M."/>
            <person name="Sun H."/>
            <person name="Tritt A."/>
            <person name="Yoshinaga Y."/>
            <person name="Zwiers L.-H."/>
            <person name="Turgeon B."/>
            <person name="Goodwin S."/>
            <person name="Spatafora J."/>
            <person name="Crous P."/>
            <person name="Grigoriev I."/>
        </authorList>
    </citation>
    <scope>NUCLEOTIDE SEQUENCE</scope>
    <source>
        <strain evidence="1">CBS 122368</strain>
    </source>
</reference>
<proteinExistence type="predicted"/>
<evidence type="ECO:0000313" key="2">
    <source>
        <dbReference type="Proteomes" id="UP000800094"/>
    </source>
</evidence>
<dbReference type="EMBL" id="ML987196">
    <property type="protein sequence ID" value="KAF2248486.1"/>
    <property type="molecule type" value="Genomic_DNA"/>
</dbReference>
<accession>A0A6A6IDH6</accession>
<keyword evidence="2" id="KW-1185">Reference proteome</keyword>
<dbReference type="OrthoDB" id="10616481at2759"/>
<evidence type="ECO:0008006" key="3">
    <source>
        <dbReference type="Google" id="ProtNLM"/>
    </source>
</evidence>
<dbReference type="SUPFAM" id="SSF52047">
    <property type="entry name" value="RNI-like"/>
    <property type="match status" value="1"/>
</dbReference>